<dbReference type="EC" id="2.1.1.223" evidence="6"/>
<dbReference type="InterPro" id="IPR022882">
    <property type="entry name" value="tRNA_adenine-N6_MeTrfase"/>
</dbReference>
<evidence type="ECO:0000256" key="6">
    <source>
        <dbReference type="HAMAP-Rule" id="MF_01872"/>
    </source>
</evidence>
<dbReference type="InterPro" id="IPR050210">
    <property type="entry name" value="tRNA_Adenine-N(6)_MTase"/>
</dbReference>
<organism evidence="8 9">
    <name type="scientific">Phocaeicola intestinalis</name>
    <dbReference type="NCBI Taxonomy" id="2762212"/>
    <lineage>
        <taxon>Bacteria</taxon>
        <taxon>Pseudomonadati</taxon>
        <taxon>Bacteroidota</taxon>
        <taxon>Bacteroidia</taxon>
        <taxon>Bacteroidales</taxon>
        <taxon>Bacteroidaceae</taxon>
        <taxon>Phocaeicola</taxon>
    </lineage>
</organism>
<evidence type="ECO:0000256" key="1">
    <source>
        <dbReference type="ARBA" id="ARBA00022490"/>
    </source>
</evidence>
<evidence type="ECO:0000256" key="2">
    <source>
        <dbReference type="ARBA" id="ARBA00022603"/>
    </source>
</evidence>
<dbReference type="PANTHER" id="PTHR47739">
    <property type="entry name" value="TRNA1(VAL) (ADENINE(37)-N6)-METHYLTRANSFERASE"/>
    <property type="match status" value="1"/>
</dbReference>
<comment type="function">
    <text evidence="6">Specifically methylates the adenine in position 37 of tRNA(1)(Val) (anticodon cmo5UAC).</text>
</comment>
<evidence type="ECO:0000313" key="8">
    <source>
        <dbReference type="EMBL" id="MBD8040906.1"/>
    </source>
</evidence>
<dbReference type="InterPro" id="IPR029063">
    <property type="entry name" value="SAM-dependent_MTases_sf"/>
</dbReference>
<comment type="catalytic activity">
    <reaction evidence="6">
        <text>adenosine(37) in tRNA1(Val) + S-adenosyl-L-methionine = N(6)-methyladenosine(37) in tRNA1(Val) + S-adenosyl-L-homocysteine + H(+)</text>
        <dbReference type="Rhea" id="RHEA:43160"/>
        <dbReference type="Rhea" id="RHEA-COMP:10369"/>
        <dbReference type="Rhea" id="RHEA-COMP:10370"/>
        <dbReference type="ChEBI" id="CHEBI:15378"/>
        <dbReference type="ChEBI" id="CHEBI:57856"/>
        <dbReference type="ChEBI" id="CHEBI:59789"/>
        <dbReference type="ChEBI" id="CHEBI:74411"/>
        <dbReference type="ChEBI" id="CHEBI:74449"/>
        <dbReference type="EC" id="2.1.1.223"/>
    </reaction>
</comment>
<dbReference type="InterPro" id="IPR002052">
    <property type="entry name" value="DNA_methylase_N6_adenine_CS"/>
</dbReference>
<evidence type="ECO:0000256" key="4">
    <source>
        <dbReference type="ARBA" id="ARBA00022691"/>
    </source>
</evidence>
<keyword evidence="3 6" id="KW-0808">Transferase</keyword>
<dbReference type="Pfam" id="PF05175">
    <property type="entry name" value="MTS"/>
    <property type="match status" value="1"/>
</dbReference>
<dbReference type="EMBL" id="JACSPP010000033">
    <property type="protein sequence ID" value="MBD8040906.1"/>
    <property type="molecule type" value="Genomic_DNA"/>
</dbReference>
<comment type="subcellular location">
    <subcellularLocation>
        <location evidence="6">Cytoplasm</location>
    </subcellularLocation>
</comment>
<sequence length="233" mass="26032">MGNPFFRFKQFEIWHDRCAMKVGTDGVLLGAWTDVSHSQNVLDIGTGSGLIALMIAQRCRAKVTGVEIDAEAAKQACENVALSPWKGRVSIRQADITAFEGGKYDTILSNPPYFREQVYCSDSQRNAARHTGALSFEDLLDAVIRLLTDDGCFSVILPFEVSGHFIDLAAGRYLYPMCRTDVQTRPGISPKRVLLTLSRNILPCKEDTLVIESEPRIYSPDFIQLVKDFYLAF</sequence>
<dbReference type="PANTHER" id="PTHR47739:SF1">
    <property type="entry name" value="TRNA1(VAL) (ADENINE(37)-N6)-METHYLTRANSFERASE"/>
    <property type="match status" value="1"/>
</dbReference>
<feature type="domain" description="Methyltransferase small" evidence="7">
    <location>
        <begin position="35"/>
        <end position="117"/>
    </location>
</feature>
<keyword evidence="5 6" id="KW-0819">tRNA processing</keyword>
<dbReference type="Gene3D" id="3.40.50.150">
    <property type="entry name" value="Vaccinia Virus protein VP39"/>
    <property type="match status" value="1"/>
</dbReference>
<evidence type="ECO:0000256" key="3">
    <source>
        <dbReference type="ARBA" id="ARBA00022679"/>
    </source>
</evidence>
<dbReference type="PROSITE" id="PS00092">
    <property type="entry name" value="N6_MTASE"/>
    <property type="match status" value="1"/>
</dbReference>
<comment type="similarity">
    <text evidence="6">Belongs to the methyltransferase superfamily. tRNA (adenine-N(6)-)-methyltransferase family.</text>
</comment>
<dbReference type="InterPro" id="IPR007848">
    <property type="entry name" value="Small_mtfrase_dom"/>
</dbReference>
<comment type="caution">
    <text evidence="8">The sequence shown here is derived from an EMBL/GenBank/DDBJ whole genome shotgun (WGS) entry which is preliminary data.</text>
</comment>
<dbReference type="CDD" id="cd02440">
    <property type="entry name" value="AdoMet_MTases"/>
    <property type="match status" value="1"/>
</dbReference>
<gene>
    <name evidence="8" type="ORF">H9625_10750</name>
</gene>
<dbReference type="GO" id="GO:0032259">
    <property type="term" value="P:methylation"/>
    <property type="evidence" value="ECO:0007669"/>
    <property type="project" value="UniProtKB-KW"/>
</dbReference>
<evidence type="ECO:0000259" key="7">
    <source>
        <dbReference type="Pfam" id="PF05175"/>
    </source>
</evidence>
<evidence type="ECO:0000256" key="5">
    <source>
        <dbReference type="ARBA" id="ARBA00022694"/>
    </source>
</evidence>
<proteinExistence type="inferred from homology"/>
<name>A0ABR8Y9L9_9BACT</name>
<dbReference type="HAMAP" id="MF_01872">
    <property type="entry name" value="tRNA_methyltr_YfiC"/>
    <property type="match status" value="1"/>
</dbReference>
<evidence type="ECO:0000313" key="9">
    <source>
        <dbReference type="Proteomes" id="UP000620874"/>
    </source>
</evidence>
<reference evidence="8 9" key="1">
    <citation type="submission" date="2020-08" db="EMBL/GenBank/DDBJ databases">
        <title>A Genomic Blueprint of the Chicken Gut Microbiome.</title>
        <authorList>
            <person name="Gilroy R."/>
            <person name="Ravi A."/>
            <person name="Getino M."/>
            <person name="Pursley I."/>
            <person name="Horton D.L."/>
            <person name="Alikhan N.-F."/>
            <person name="Baker D."/>
            <person name="Gharbi K."/>
            <person name="Hall N."/>
            <person name="Watson M."/>
            <person name="Adriaenssens E.M."/>
            <person name="Foster-Nyarko E."/>
            <person name="Jarju S."/>
            <person name="Secka A."/>
            <person name="Antonio M."/>
            <person name="Oren A."/>
            <person name="Chaudhuri R."/>
            <person name="La Ragione R.M."/>
            <person name="Hildebrand F."/>
            <person name="Pallen M.J."/>
        </authorList>
    </citation>
    <scope>NUCLEOTIDE SEQUENCE [LARGE SCALE GENOMIC DNA]</scope>
    <source>
        <strain evidence="8 9">Sa1CVN1</strain>
    </source>
</reference>
<keyword evidence="2 6" id="KW-0489">Methyltransferase</keyword>
<dbReference type="RefSeq" id="WP_087247739.1">
    <property type="nucleotide sequence ID" value="NZ_JACSPP010000033.1"/>
</dbReference>
<dbReference type="Proteomes" id="UP000620874">
    <property type="component" value="Unassembled WGS sequence"/>
</dbReference>
<dbReference type="GO" id="GO:0008168">
    <property type="term" value="F:methyltransferase activity"/>
    <property type="evidence" value="ECO:0007669"/>
    <property type="project" value="UniProtKB-KW"/>
</dbReference>
<accession>A0ABR8Y9L9</accession>
<keyword evidence="9" id="KW-1185">Reference proteome</keyword>
<keyword evidence="4 6" id="KW-0949">S-adenosyl-L-methionine</keyword>
<protein>
    <recommendedName>
        <fullName evidence="6">tRNA1(Val) (adenine(37)-N6)-methyltransferase</fullName>
        <ecNumber evidence="6">2.1.1.223</ecNumber>
    </recommendedName>
    <alternativeName>
        <fullName evidence="6">tRNA m6A37 methyltransferase</fullName>
    </alternativeName>
</protein>
<keyword evidence="1 6" id="KW-0963">Cytoplasm</keyword>
<dbReference type="SUPFAM" id="SSF53335">
    <property type="entry name" value="S-adenosyl-L-methionine-dependent methyltransferases"/>
    <property type="match status" value="1"/>
</dbReference>